<dbReference type="PANTHER" id="PTHR10683:SF18">
    <property type="entry name" value="TRANSALDOLASE"/>
    <property type="match status" value="1"/>
</dbReference>
<evidence type="ECO:0000256" key="2">
    <source>
        <dbReference type="ARBA" id="ARBA00004857"/>
    </source>
</evidence>
<dbReference type="InterPro" id="IPR013785">
    <property type="entry name" value="Aldolase_TIM"/>
</dbReference>
<dbReference type="GO" id="GO:0004801">
    <property type="term" value="F:transaldolase activity"/>
    <property type="evidence" value="ECO:0007669"/>
    <property type="project" value="UniProtKB-EC"/>
</dbReference>
<accession>A0ABT0DAS8</accession>
<comment type="caution">
    <text evidence="11">The sequence shown here is derived from an EMBL/GenBank/DDBJ whole genome shotgun (WGS) entry which is preliminary data.</text>
</comment>
<dbReference type="SUPFAM" id="SSF51569">
    <property type="entry name" value="Aldolase"/>
    <property type="match status" value="1"/>
</dbReference>
<dbReference type="HAMAP" id="MF_00492">
    <property type="entry name" value="Transaldolase_1"/>
    <property type="match status" value="1"/>
</dbReference>
<comment type="function">
    <text evidence="1 9 10">Transaldolase is important for the balance of metabolites in the pentose-phosphate pathway.</text>
</comment>
<evidence type="ECO:0000313" key="12">
    <source>
        <dbReference type="Proteomes" id="UP001203284"/>
    </source>
</evidence>
<organism evidence="11 12">
    <name type="scientific">Ancylobacter crimeensis</name>
    <dbReference type="NCBI Taxonomy" id="2579147"/>
    <lineage>
        <taxon>Bacteria</taxon>
        <taxon>Pseudomonadati</taxon>
        <taxon>Pseudomonadota</taxon>
        <taxon>Alphaproteobacteria</taxon>
        <taxon>Hyphomicrobiales</taxon>
        <taxon>Xanthobacteraceae</taxon>
        <taxon>Ancylobacter</taxon>
    </lineage>
</organism>
<keyword evidence="9" id="KW-0963">Cytoplasm</keyword>
<dbReference type="Pfam" id="PF00923">
    <property type="entry name" value="TAL_FSA"/>
    <property type="match status" value="1"/>
</dbReference>
<evidence type="ECO:0000256" key="9">
    <source>
        <dbReference type="HAMAP-Rule" id="MF_00492"/>
    </source>
</evidence>
<dbReference type="EMBL" id="JALKCH010000005">
    <property type="protein sequence ID" value="MCK0197068.1"/>
    <property type="molecule type" value="Genomic_DNA"/>
</dbReference>
<dbReference type="InterPro" id="IPR001585">
    <property type="entry name" value="TAL/FSA"/>
</dbReference>
<evidence type="ECO:0000313" key="11">
    <source>
        <dbReference type="EMBL" id="MCK0197068.1"/>
    </source>
</evidence>
<evidence type="ECO:0000256" key="7">
    <source>
        <dbReference type="ARBA" id="ARBA00023270"/>
    </source>
</evidence>
<reference evidence="11 12" key="1">
    <citation type="submission" date="2022-04" db="EMBL/GenBank/DDBJ databases">
        <authorList>
            <person name="Grouzdev D.S."/>
            <person name="Pantiukh K.S."/>
            <person name="Krutkina M.S."/>
        </authorList>
    </citation>
    <scope>NUCLEOTIDE SEQUENCE [LARGE SCALE GENOMIC DNA]</scope>
    <source>
        <strain evidence="11 12">6x-1</strain>
    </source>
</reference>
<keyword evidence="6 9" id="KW-0570">Pentose shunt</keyword>
<dbReference type="CDD" id="cd00957">
    <property type="entry name" value="Transaldolase_TalAB"/>
    <property type="match status" value="1"/>
</dbReference>
<gene>
    <name evidence="9 11" type="primary">tal</name>
    <name evidence="11" type="ORF">MWN34_09100</name>
</gene>
<evidence type="ECO:0000256" key="10">
    <source>
        <dbReference type="RuleBase" id="RU004155"/>
    </source>
</evidence>
<evidence type="ECO:0000256" key="4">
    <source>
        <dbReference type="ARBA" id="ARBA00013151"/>
    </source>
</evidence>
<comment type="catalytic activity">
    <reaction evidence="8 9 10">
        <text>D-sedoheptulose 7-phosphate + D-glyceraldehyde 3-phosphate = D-erythrose 4-phosphate + beta-D-fructose 6-phosphate</text>
        <dbReference type="Rhea" id="RHEA:17053"/>
        <dbReference type="ChEBI" id="CHEBI:16897"/>
        <dbReference type="ChEBI" id="CHEBI:57483"/>
        <dbReference type="ChEBI" id="CHEBI:57634"/>
        <dbReference type="ChEBI" id="CHEBI:59776"/>
        <dbReference type="EC" id="2.2.1.2"/>
    </reaction>
</comment>
<dbReference type="PANTHER" id="PTHR10683">
    <property type="entry name" value="TRANSALDOLASE"/>
    <property type="match status" value="1"/>
</dbReference>
<dbReference type="InterPro" id="IPR018225">
    <property type="entry name" value="Transaldolase_AS"/>
</dbReference>
<keyword evidence="12" id="KW-1185">Reference proteome</keyword>
<evidence type="ECO:0000256" key="5">
    <source>
        <dbReference type="ARBA" id="ARBA00022679"/>
    </source>
</evidence>
<comment type="pathway">
    <text evidence="2 9 10">Carbohydrate degradation; pentose phosphate pathway; D-glyceraldehyde 3-phosphate and beta-D-fructose 6-phosphate from D-ribose 5-phosphate and D-xylulose 5-phosphate (non-oxidative stage): step 2/3.</text>
</comment>
<sequence>MPSKLEQLRSMTVVVADTGDIEAVRRLKPQDCTTNPTLLLKASEMPAYASLVDEAIGWGRKLGGSREAAVKATCDRLAVNFGAELAGIVPGRVSTEVDADLSFDTAATLDKARQYIKAYEARGIGRERILIKIASTWEGIQAAEVLQREGIDCNLTLLFALPQAVACADAGAFLISPFVGRILDWHVKAGEGPFTAETDPGVMSVRQIYAYYKRHGISTVVMGASFRNTGEIEALAGCDRLTIGPALLDQLAADQGDLPRRLDPAGIDGAPERIVLDEKAFRFAMNEDPMASDKLSEGIRQFVKDLRSLRRLVGQRLEGAAAA</sequence>
<name>A0ABT0DAS8_9HYPH</name>
<evidence type="ECO:0000256" key="3">
    <source>
        <dbReference type="ARBA" id="ARBA00008012"/>
    </source>
</evidence>
<feature type="active site" description="Schiff-base intermediate with substrate" evidence="9">
    <location>
        <position position="132"/>
    </location>
</feature>
<proteinExistence type="inferred from homology"/>
<dbReference type="RefSeq" id="WP_247028656.1">
    <property type="nucleotide sequence ID" value="NZ_JALKCH010000005.1"/>
</dbReference>
<keyword evidence="7 9" id="KW-0704">Schiff base</keyword>
<comment type="subcellular location">
    <subcellularLocation>
        <location evidence="9">Cytoplasm</location>
    </subcellularLocation>
</comment>
<evidence type="ECO:0000256" key="8">
    <source>
        <dbReference type="ARBA" id="ARBA00048810"/>
    </source>
</evidence>
<evidence type="ECO:0000256" key="1">
    <source>
        <dbReference type="ARBA" id="ARBA00003518"/>
    </source>
</evidence>
<keyword evidence="5 9" id="KW-0808">Transferase</keyword>
<protein>
    <recommendedName>
        <fullName evidence="4 9">Transaldolase</fullName>
        <ecNumber evidence="4 9">2.2.1.2</ecNumber>
    </recommendedName>
</protein>
<dbReference type="Proteomes" id="UP001203284">
    <property type="component" value="Unassembled WGS sequence"/>
</dbReference>
<comment type="similarity">
    <text evidence="3 9 10">Belongs to the transaldolase family. Type 1 subfamily.</text>
</comment>
<dbReference type="PROSITE" id="PS00958">
    <property type="entry name" value="TRANSALDOLASE_2"/>
    <property type="match status" value="1"/>
</dbReference>
<evidence type="ECO:0000256" key="6">
    <source>
        <dbReference type="ARBA" id="ARBA00023126"/>
    </source>
</evidence>
<dbReference type="EC" id="2.2.1.2" evidence="4 9"/>
<dbReference type="NCBIfam" id="TIGR00874">
    <property type="entry name" value="talAB"/>
    <property type="match status" value="1"/>
</dbReference>
<dbReference type="PROSITE" id="PS01054">
    <property type="entry name" value="TRANSALDOLASE_1"/>
    <property type="match status" value="1"/>
</dbReference>
<dbReference type="Gene3D" id="3.20.20.70">
    <property type="entry name" value="Aldolase class I"/>
    <property type="match status" value="1"/>
</dbReference>
<dbReference type="InterPro" id="IPR004730">
    <property type="entry name" value="Transaldolase_1"/>
</dbReference>